<dbReference type="PANTHER" id="PTHR31640:SF1">
    <property type="entry name" value="BRIDGE-LIKE LIPID TRANSFER PROTEIN FAMILY MEMBER 1"/>
    <property type="match status" value="1"/>
</dbReference>
<evidence type="ECO:0000256" key="1">
    <source>
        <dbReference type="SAM" id="MobiDB-lite"/>
    </source>
</evidence>
<evidence type="ECO:0000259" key="2">
    <source>
        <dbReference type="Pfam" id="PF25039"/>
    </source>
</evidence>
<dbReference type="GO" id="GO:0098793">
    <property type="term" value="C:presynapse"/>
    <property type="evidence" value="ECO:0007669"/>
    <property type="project" value="GOC"/>
</dbReference>
<feature type="compositionally biased region" description="Polar residues" evidence="1">
    <location>
        <begin position="225"/>
        <end position="236"/>
    </location>
</feature>
<dbReference type="AlphaFoldDB" id="A0A564YJT0"/>
<feature type="non-terminal residue" evidence="3">
    <location>
        <position position="741"/>
    </location>
</feature>
<dbReference type="InterPro" id="IPR033616">
    <property type="entry name" value="BLTP1"/>
</dbReference>
<feature type="region of interest" description="Disordered" evidence="1">
    <location>
        <begin position="165"/>
        <end position="196"/>
    </location>
</feature>
<dbReference type="Proteomes" id="UP000321570">
    <property type="component" value="Unassembled WGS sequence"/>
</dbReference>
<protein>
    <recommendedName>
        <fullName evidence="2">Bridge-like lipid transfer protein family member 1 middle region domain-containing protein</fullName>
    </recommendedName>
</protein>
<accession>A0A564YJT0</accession>
<feature type="compositionally biased region" description="Polar residues" evidence="1">
    <location>
        <begin position="168"/>
        <end position="179"/>
    </location>
</feature>
<gene>
    <name evidence="3" type="ORF">WMSIL1_LOCUS7056</name>
</gene>
<organism evidence="3 4">
    <name type="scientific">Hymenolepis diminuta</name>
    <name type="common">Rat tapeworm</name>
    <dbReference type="NCBI Taxonomy" id="6216"/>
    <lineage>
        <taxon>Eukaryota</taxon>
        <taxon>Metazoa</taxon>
        <taxon>Spiralia</taxon>
        <taxon>Lophotrochozoa</taxon>
        <taxon>Platyhelminthes</taxon>
        <taxon>Cestoda</taxon>
        <taxon>Eucestoda</taxon>
        <taxon>Cyclophyllidea</taxon>
        <taxon>Hymenolepididae</taxon>
        <taxon>Hymenolepis</taxon>
    </lineage>
</organism>
<feature type="region of interest" description="Disordered" evidence="1">
    <location>
        <begin position="215"/>
        <end position="262"/>
    </location>
</feature>
<dbReference type="PANTHER" id="PTHR31640">
    <property type="entry name" value="TRANSMEMBRANE PROTEIN KIAA1109"/>
    <property type="match status" value="1"/>
</dbReference>
<dbReference type="InterPro" id="IPR056741">
    <property type="entry name" value="BLTP1_M"/>
</dbReference>
<feature type="domain" description="Bridge-like lipid transfer protein family member 1 middle region" evidence="2">
    <location>
        <begin position="389"/>
        <end position="684"/>
    </location>
</feature>
<dbReference type="EMBL" id="CABIJS010000244">
    <property type="protein sequence ID" value="VUZ47577.1"/>
    <property type="molecule type" value="Genomic_DNA"/>
</dbReference>
<evidence type="ECO:0000313" key="4">
    <source>
        <dbReference type="Proteomes" id="UP000321570"/>
    </source>
</evidence>
<sequence length="741" mass="80649">MKKFGGLFAAEGMLDCFQIEICDSLENPLQKVATSPTNSCVITSARRLKSFNTSKFNASGHSTSGSTQRALMCHRFSTKITLMDVVLFGKQECETSRLGDIELRSTTTKIIADLHVDSISQHSNMPLFRLTHQFVTMFYCAQDAQKSADRRRNLILAKPAPFDAKGSVTDTVETGSTLKSRPDYTRLSGHSQDSTIDSTVYQPFSNLEANVGGSASIPIPRREGTVSQNVRSSSFESPREASYGKTPGSSTETQGGGLFSGLPSASVPNAATFTTIPQNTPVMPECWRRMLRYIDLYSTVPETKNVVKKAPVMPTILEEDGYFSHEPAKEESGVHNGAASGVAGLIANAAPHFSFMAAARHDPAVDMETGLLGRPSVDASFDSVTAGAEANASGLTSVFCRRSERTSSAWFKTSERIPTVVLVTMRVRQMTVSAVLSEVNLTAVVRGIHGSFSKKNRVRGHSLFKEKSSNYSFSGHFGDGEIRLTEGIGKFAQEVACMRVDHSHVLLSCARSSRHGERNACTIGLGRVEITVPHHPVRLHGMVQRQARHLSTTVSEFLQIPTNTSVSPSASFRKKTFTDGGLTPAPEDLNLRSGAEERHLSNTATPGAPLIINVTAIARGLTVNVCLHPSLNAVYTMDPVYFFGRIGCNGYLDVTVNTHSLSFQSVHLPIMFPRAVSLSLPKILASLTRRQSLSRHCIVPQGLAAKEGSYLDAQVSVGFFEQRLPSDRLNYIMVVVKLFMK</sequence>
<keyword evidence="4" id="KW-1185">Reference proteome</keyword>
<proteinExistence type="predicted"/>
<dbReference type="Pfam" id="PF25039">
    <property type="entry name" value="BLTP1_M"/>
    <property type="match status" value="1"/>
</dbReference>
<name>A0A564YJT0_HYMDI</name>
<dbReference type="GO" id="GO:0048488">
    <property type="term" value="P:synaptic vesicle endocytosis"/>
    <property type="evidence" value="ECO:0007669"/>
    <property type="project" value="TreeGrafter"/>
</dbReference>
<evidence type="ECO:0000313" key="3">
    <source>
        <dbReference type="EMBL" id="VUZ47577.1"/>
    </source>
</evidence>
<reference evidence="3 4" key="1">
    <citation type="submission" date="2019-07" db="EMBL/GenBank/DDBJ databases">
        <authorList>
            <person name="Jastrzebski P J."/>
            <person name="Paukszto L."/>
            <person name="Jastrzebski P J."/>
        </authorList>
    </citation>
    <scope>NUCLEOTIDE SEQUENCE [LARGE SCALE GENOMIC DNA]</scope>
    <source>
        <strain evidence="3 4">WMS-il1</strain>
    </source>
</reference>